<gene>
    <name evidence="2" type="ORF">CEXT_532631</name>
</gene>
<sequence>MIEPICQLKFWNILKSTLVSTIPCPSKTWWPSRTSLPGPWSTGGDHLPRDQPALRPPQFQPPEPPEDLLGHLARDDAHVVRQSGDHGLVG</sequence>
<feature type="region of interest" description="Disordered" evidence="1">
    <location>
        <begin position="33"/>
        <end position="69"/>
    </location>
</feature>
<dbReference type="Proteomes" id="UP001054945">
    <property type="component" value="Unassembled WGS sequence"/>
</dbReference>
<accession>A0AAV4QKH3</accession>
<reference evidence="2 3" key="1">
    <citation type="submission" date="2021-06" db="EMBL/GenBank/DDBJ databases">
        <title>Caerostris extrusa draft genome.</title>
        <authorList>
            <person name="Kono N."/>
            <person name="Arakawa K."/>
        </authorList>
    </citation>
    <scope>NUCLEOTIDE SEQUENCE [LARGE SCALE GENOMIC DNA]</scope>
</reference>
<name>A0AAV4QKH3_CAEEX</name>
<keyword evidence="3" id="KW-1185">Reference proteome</keyword>
<evidence type="ECO:0000313" key="2">
    <source>
        <dbReference type="EMBL" id="GIY10553.1"/>
    </source>
</evidence>
<dbReference type="EMBL" id="BPLR01006541">
    <property type="protein sequence ID" value="GIY10553.1"/>
    <property type="molecule type" value="Genomic_DNA"/>
</dbReference>
<comment type="caution">
    <text evidence="2">The sequence shown here is derived from an EMBL/GenBank/DDBJ whole genome shotgun (WGS) entry which is preliminary data.</text>
</comment>
<protein>
    <submittedName>
        <fullName evidence="2">Uncharacterized protein</fullName>
    </submittedName>
</protein>
<dbReference type="AlphaFoldDB" id="A0AAV4QKH3"/>
<evidence type="ECO:0000256" key="1">
    <source>
        <dbReference type="SAM" id="MobiDB-lite"/>
    </source>
</evidence>
<feature type="compositionally biased region" description="Pro residues" evidence="1">
    <location>
        <begin position="54"/>
        <end position="63"/>
    </location>
</feature>
<proteinExistence type="predicted"/>
<evidence type="ECO:0000313" key="3">
    <source>
        <dbReference type="Proteomes" id="UP001054945"/>
    </source>
</evidence>
<organism evidence="2 3">
    <name type="scientific">Caerostris extrusa</name>
    <name type="common">Bark spider</name>
    <name type="synonym">Caerostris bankana</name>
    <dbReference type="NCBI Taxonomy" id="172846"/>
    <lineage>
        <taxon>Eukaryota</taxon>
        <taxon>Metazoa</taxon>
        <taxon>Ecdysozoa</taxon>
        <taxon>Arthropoda</taxon>
        <taxon>Chelicerata</taxon>
        <taxon>Arachnida</taxon>
        <taxon>Araneae</taxon>
        <taxon>Araneomorphae</taxon>
        <taxon>Entelegynae</taxon>
        <taxon>Araneoidea</taxon>
        <taxon>Araneidae</taxon>
        <taxon>Caerostris</taxon>
    </lineage>
</organism>